<dbReference type="AlphaFoldDB" id="A0A9Q3E3U0"/>
<dbReference type="Pfam" id="PF00264">
    <property type="entry name" value="Tyrosinase"/>
    <property type="match status" value="1"/>
</dbReference>
<evidence type="ECO:0000313" key="7">
    <source>
        <dbReference type="Proteomes" id="UP000765509"/>
    </source>
</evidence>
<dbReference type="EMBL" id="AVOT02024643">
    <property type="protein sequence ID" value="MBW0515460.1"/>
    <property type="molecule type" value="Genomic_DNA"/>
</dbReference>
<dbReference type="Gene3D" id="1.10.1280.10">
    <property type="entry name" value="Di-copper center containing domain from catechol oxidase"/>
    <property type="match status" value="1"/>
</dbReference>
<dbReference type="InterPro" id="IPR008922">
    <property type="entry name" value="Di-copper_centre_dom_sf"/>
</dbReference>
<evidence type="ECO:0000259" key="5">
    <source>
        <dbReference type="Pfam" id="PF00264"/>
    </source>
</evidence>
<evidence type="ECO:0000313" key="6">
    <source>
        <dbReference type="EMBL" id="MBW0515460.1"/>
    </source>
</evidence>
<feature type="signal peptide" evidence="4">
    <location>
        <begin position="1"/>
        <end position="23"/>
    </location>
</feature>
<feature type="domain" description="Tyrosinase copper-binding" evidence="5">
    <location>
        <begin position="86"/>
        <end position="291"/>
    </location>
</feature>
<accession>A0A9Q3E3U0</accession>
<gene>
    <name evidence="6" type="ORF">O181_055175</name>
</gene>
<keyword evidence="1" id="KW-0479">Metal-binding</keyword>
<dbReference type="PANTHER" id="PTHR11474:SF126">
    <property type="entry name" value="TYROSINASE-LIKE PROTEIN TYR-1-RELATED"/>
    <property type="match status" value="1"/>
</dbReference>
<dbReference type="Proteomes" id="UP000765509">
    <property type="component" value="Unassembled WGS sequence"/>
</dbReference>
<keyword evidence="3" id="KW-1133">Transmembrane helix</keyword>
<dbReference type="SUPFAM" id="SSF48056">
    <property type="entry name" value="Di-copper centre-containing domain"/>
    <property type="match status" value="1"/>
</dbReference>
<organism evidence="6 7">
    <name type="scientific">Austropuccinia psidii MF-1</name>
    <dbReference type="NCBI Taxonomy" id="1389203"/>
    <lineage>
        <taxon>Eukaryota</taxon>
        <taxon>Fungi</taxon>
        <taxon>Dikarya</taxon>
        <taxon>Basidiomycota</taxon>
        <taxon>Pucciniomycotina</taxon>
        <taxon>Pucciniomycetes</taxon>
        <taxon>Pucciniales</taxon>
        <taxon>Sphaerophragmiaceae</taxon>
        <taxon>Austropuccinia</taxon>
    </lineage>
</organism>
<evidence type="ECO:0000256" key="2">
    <source>
        <dbReference type="ARBA" id="ARBA00023008"/>
    </source>
</evidence>
<keyword evidence="3" id="KW-0812">Transmembrane</keyword>
<proteinExistence type="predicted"/>
<dbReference type="InterPro" id="IPR050316">
    <property type="entry name" value="Tyrosinase/Hemocyanin"/>
</dbReference>
<protein>
    <recommendedName>
        <fullName evidence="5">Tyrosinase copper-binding domain-containing protein</fullName>
    </recommendedName>
</protein>
<keyword evidence="4" id="KW-0732">Signal</keyword>
<dbReference type="GO" id="GO:0046872">
    <property type="term" value="F:metal ion binding"/>
    <property type="evidence" value="ECO:0007669"/>
    <property type="project" value="UniProtKB-KW"/>
</dbReference>
<keyword evidence="3" id="KW-0472">Membrane</keyword>
<dbReference type="OrthoDB" id="6132182at2759"/>
<dbReference type="InterPro" id="IPR002227">
    <property type="entry name" value="Tyrosinase_Cu-bd"/>
</dbReference>
<feature type="chain" id="PRO_5040336304" description="Tyrosinase copper-binding domain-containing protein" evidence="4">
    <location>
        <begin position="24"/>
        <end position="342"/>
    </location>
</feature>
<keyword evidence="7" id="KW-1185">Reference proteome</keyword>
<evidence type="ECO:0000256" key="4">
    <source>
        <dbReference type="SAM" id="SignalP"/>
    </source>
</evidence>
<sequence length="342" mass="39732">MKNSSFLVLTLVLFSFFNLSVFGSINRGRRFSRKRSSNSTNGGTCETILVRREWRTLSYDEQADYIRAVKCLERRPSRLLGPPYRRCDDFQYVHCNSRSKVHLNEIFLSWHAYFLVIYEKVLRDECGYLGALPYWNWSLDADNITQSPLLSSDPLVGFGSNGSVMRPDPNDLGAGIVSDGAFAWMRVMYPTHALLQRNFRLDPAFLRPGYYLGSQYYNAARLNTILSQKTFIWFLMTLEGNYMLSRDQVIVGPHSVLHTLLGGVLIITFFQFSVFYPHHCHVERIYQLWKSQDPERRTYEYSDLHGNPADLDRSLDYMGLVPSIRVRDAMDALKPPMCYRYE</sequence>
<feature type="transmembrane region" description="Helical" evidence="3">
    <location>
        <begin position="256"/>
        <end position="276"/>
    </location>
</feature>
<evidence type="ECO:0000256" key="1">
    <source>
        <dbReference type="ARBA" id="ARBA00022723"/>
    </source>
</evidence>
<comment type="caution">
    <text evidence="6">The sequence shown here is derived from an EMBL/GenBank/DDBJ whole genome shotgun (WGS) entry which is preliminary data.</text>
</comment>
<dbReference type="PANTHER" id="PTHR11474">
    <property type="entry name" value="TYROSINASE FAMILY MEMBER"/>
    <property type="match status" value="1"/>
</dbReference>
<reference evidence="6" key="1">
    <citation type="submission" date="2021-03" db="EMBL/GenBank/DDBJ databases">
        <title>Draft genome sequence of rust myrtle Austropuccinia psidii MF-1, a brazilian biotype.</title>
        <authorList>
            <person name="Quecine M.C."/>
            <person name="Pachon D.M.R."/>
            <person name="Bonatelli M.L."/>
            <person name="Correr F.H."/>
            <person name="Franceschini L.M."/>
            <person name="Leite T.F."/>
            <person name="Margarido G.R.A."/>
            <person name="Almeida C.A."/>
            <person name="Ferrarezi J.A."/>
            <person name="Labate C.A."/>
        </authorList>
    </citation>
    <scope>NUCLEOTIDE SEQUENCE</scope>
    <source>
        <strain evidence="6">MF-1</strain>
    </source>
</reference>
<name>A0A9Q3E3U0_9BASI</name>
<dbReference type="GO" id="GO:0016491">
    <property type="term" value="F:oxidoreductase activity"/>
    <property type="evidence" value="ECO:0007669"/>
    <property type="project" value="InterPro"/>
</dbReference>
<evidence type="ECO:0000256" key="3">
    <source>
        <dbReference type="SAM" id="Phobius"/>
    </source>
</evidence>
<keyword evidence="2" id="KW-0186">Copper</keyword>
<dbReference type="PRINTS" id="PR00092">
    <property type="entry name" value="TYROSINASE"/>
</dbReference>